<dbReference type="SUPFAM" id="SSF103473">
    <property type="entry name" value="MFS general substrate transporter"/>
    <property type="match status" value="1"/>
</dbReference>
<evidence type="ECO:0000256" key="3">
    <source>
        <dbReference type="ARBA" id="ARBA00022692"/>
    </source>
</evidence>
<feature type="transmembrane region" description="Helical" evidence="6">
    <location>
        <begin position="402"/>
        <end position="421"/>
    </location>
</feature>
<accession>A0A139I4U3</accession>
<protein>
    <recommendedName>
        <fullName evidence="9">Major facilitator superfamily (MFS) profile domain-containing protein</fullName>
    </recommendedName>
</protein>
<feature type="transmembrane region" description="Helical" evidence="6">
    <location>
        <begin position="379"/>
        <end position="396"/>
    </location>
</feature>
<sequence>MQAGLSDDRLSRSSSAKKHDAIHEEMVTRHGILIAEDAEFLASFSTEDHKAVLRKAISKEAVPLNIKQWRLVPMLLVLYLIAFIDRANIGNAKIEGLEDSLNLSGTQFNIALAVFFVPYTLVEIPSNMMLNLFKRPSVFMGSIVTAWELRWPLRDKSSARGLRGSALNNHTTAHQLILNRAGFFPGAILIISKWYLPHETQTRIAIFFTASALAGAFSGLLAFAIAKMDGTAGFESWRWIFILEGLASVLLGLSCFHLLIDSPALSSNWLNPQEIRYLELRQLARQTHISNPHDERKSFDKRIFWSVVTDFKIYLLIIAFWSNVTPNYGLKFTMPQIIKNMGYTSAKAQLLTIPAYTIGGISAYISAIMSDRWRWRMPFIVIPQVAVVVAYAILAASTASNNIALCYFAICLACFGLYPIGSGVQAWNLSNLAGPTKRAIGIGYLTCFGNMGGITGSFIFIEDEAPRYRTGFGSSLGFAGAGILACLVLEGCLWWINRRDEREDDTRWTEEELEAMGDKSPRFRYML</sequence>
<proteinExistence type="predicted"/>
<comment type="caution">
    <text evidence="7">The sequence shown here is derived from an EMBL/GenBank/DDBJ whole genome shotgun (WGS) entry which is preliminary data.</text>
</comment>
<keyword evidence="4 6" id="KW-1133">Transmembrane helix</keyword>
<evidence type="ECO:0000256" key="5">
    <source>
        <dbReference type="ARBA" id="ARBA00023136"/>
    </source>
</evidence>
<evidence type="ECO:0000256" key="1">
    <source>
        <dbReference type="ARBA" id="ARBA00004141"/>
    </source>
</evidence>
<dbReference type="FunFam" id="1.20.1250.20:FF:000013">
    <property type="entry name" value="MFS general substrate transporter"/>
    <property type="match status" value="1"/>
</dbReference>
<dbReference type="GO" id="GO:0016020">
    <property type="term" value="C:membrane"/>
    <property type="evidence" value="ECO:0007669"/>
    <property type="project" value="UniProtKB-SubCell"/>
</dbReference>
<comment type="subcellular location">
    <subcellularLocation>
        <location evidence="1">Membrane</location>
        <topology evidence="1">Multi-pass membrane protein</topology>
    </subcellularLocation>
</comment>
<keyword evidence="3 6" id="KW-0812">Transmembrane</keyword>
<feature type="transmembrane region" description="Helical" evidence="6">
    <location>
        <begin position="107"/>
        <end position="124"/>
    </location>
</feature>
<evidence type="ECO:0000256" key="4">
    <source>
        <dbReference type="ARBA" id="ARBA00022989"/>
    </source>
</evidence>
<dbReference type="Pfam" id="PF07690">
    <property type="entry name" value="MFS_1"/>
    <property type="match status" value="1"/>
</dbReference>
<keyword evidence="2" id="KW-0813">Transport</keyword>
<feature type="transmembrane region" description="Helical" evidence="6">
    <location>
        <begin position="69"/>
        <end position="87"/>
    </location>
</feature>
<dbReference type="InterPro" id="IPR036259">
    <property type="entry name" value="MFS_trans_sf"/>
</dbReference>
<evidence type="ECO:0000256" key="2">
    <source>
        <dbReference type="ARBA" id="ARBA00022448"/>
    </source>
</evidence>
<dbReference type="AlphaFoldDB" id="A0A139I4U3"/>
<feature type="transmembrane region" description="Helical" evidence="6">
    <location>
        <begin position="204"/>
        <end position="225"/>
    </location>
</feature>
<name>A0A139I4U3_9PEZI</name>
<organism evidence="7 8">
    <name type="scientific">Pseudocercospora musae</name>
    <dbReference type="NCBI Taxonomy" id="113226"/>
    <lineage>
        <taxon>Eukaryota</taxon>
        <taxon>Fungi</taxon>
        <taxon>Dikarya</taxon>
        <taxon>Ascomycota</taxon>
        <taxon>Pezizomycotina</taxon>
        <taxon>Dothideomycetes</taxon>
        <taxon>Dothideomycetidae</taxon>
        <taxon>Mycosphaerellales</taxon>
        <taxon>Mycosphaerellaceae</taxon>
        <taxon>Pseudocercospora</taxon>
    </lineage>
</organism>
<reference evidence="7 8" key="1">
    <citation type="submission" date="2015-07" db="EMBL/GenBank/DDBJ databases">
        <title>Comparative genomics of the Sigatoka disease complex on banana suggests a link between parallel evolutionary changes in Pseudocercospora fijiensis and Pseudocercospora eumusae and increased virulence on the banana host.</title>
        <authorList>
            <person name="Chang T.-C."/>
            <person name="Salvucci A."/>
            <person name="Crous P.W."/>
            <person name="Stergiopoulos I."/>
        </authorList>
    </citation>
    <scope>NUCLEOTIDE SEQUENCE [LARGE SCALE GENOMIC DNA]</scope>
    <source>
        <strain evidence="7 8">CBS 116634</strain>
    </source>
</reference>
<evidence type="ECO:0008006" key="9">
    <source>
        <dbReference type="Google" id="ProtNLM"/>
    </source>
</evidence>
<feature type="transmembrane region" description="Helical" evidence="6">
    <location>
        <begin position="303"/>
        <end position="324"/>
    </location>
</feature>
<dbReference type="InterPro" id="IPR011701">
    <property type="entry name" value="MFS"/>
</dbReference>
<dbReference type="Gene3D" id="1.20.1250.20">
    <property type="entry name" value="MFS general substrate transporter like domains"/>
    <property type="match status" value="3"/>
</dbReference>
<dbReference type="OrthoDB" id="2962993at2759"/>
<dbReference type="EMBL" id="LFZO01000309">
    <property type="protein sequence ID" value="KXT09751.1"/>
    <property type="molecule type" value="Genomic_DNA"/>
</dbReference>
<dbReference type="PANTHER" id="PTHR43791">
    <property type="entry name" value="PERMEASE-RELATED"/>
    <property type="match status" value="1"/>
</dbReference>
<dbReference type="Proteomes" id="UP000073492">
    <property type="component" value="Unassembled WGS sequence"/>
</dbReference>
<keyword evidence="5 6" id="KW-0472">Membrane</keyword>
<evidence type="ECO:0000256" key="6">
    <source>
        <dbReference type="SAM" id="Phobius"/>
    </source>
</evidence>
<feature type="transmembrane region" description="Helical" evidence="6">
    <location>
        <begin position="348"/>
        <end position="367"/>
    </location>
</feature>
<feature type="transmembrane region" description="Helical" evidence="6">
    <location>
        <begin position="442"/>
        <end position="461"/>
    </location>
</feature>
<dbReference type="PANTHER" id="PTHR43791:SF79">
    <property type="entry name" value="MAJOR FACILITATOR SUPERFAMILY (MFS) PROFILE DOMAIN-CONTAINING PROTEIN"/>
    <property type="match status" value="1"/>
</dbReference>
<gene>
    <name evidence="7" type="ORF">AC579_9322</name>
</gene>
<dbReference type="GO" id="GO:0022857">
    <property type="term" value="F:transmembrane transporter activity"/>
    <property type="evidence" value="ECO:0007669"/>
    <property type="project" value="InterPro"/>
</dbReference>
<evidence type="ECO:0000313" key="8">
    <source>
        <dbReference type="Proteomes" id="UP000073492"/>
    </source>
</evidence>
<feature type="transmembrane region" description="Helical" evidence="6">
    <location>
        <begin position="237"/>
        <end position="260"/>
    </location>
</feature>
<feature type="transmembrane region" description="Helical" evidence="6">
    <location>
        <begin position="473"/>
        <end position="496"/>
    </location>
</feature>
<evidence type="ECO:0000313" key="7">
    <source>
        <dbReference type="EMBL" id="KXT09751.1"/>
    </source>
</evidence>
<keyword evidence="8" id="KW-1185">Reference proteome</keyword>